<accession>A0A8X7VC35</accession>
<gene>
    <name evidence="2" type="ORF">Bca52824_028229</name>
</gene>
<evidence type="ECO:0000256" key="1">
    <source>
        <dbReference type="SAM" id="MobiDB-lite"/>
    </source>
</evidence>
<protein>
    <submittedName>
        <fullName evidence="2">Uncharacterized protein</fullName>
    </submittedName>
</protein>
<feature type="region of interest" description="Disordered" evidence="1">
    <location>
        <begin position="1"/>
        <end position="23"/>
    </location>
</feature>
<proteinExistence type="predicted"/>
<reference evidence="2 3" key="1">
    <citation type="submission" date="2020-02" db="EMBL/GenBank/DDBJ databases">
        <authorList>
            <person name="Ma Q."/>
            <person name="Huang Y."/>
            <person name="Song X."/>
            <person name="Pei D."/>
        </authorList>
    </citation>
    <scope>NUCLEOTIDE SEQUENCE [LARGE SCALE GENOMIC DNA]</scope>
    <source>
        <strain evidence="2">Sxm20200214</strain>
        <tissue evidence="2">Leaf</tissue>
    </source>
</reference>
<keyword evidence="3" id="KW-1185">Reference proteome</keyword>
<name>A0A8X7VC35_BRACI</name>
<comment type="caution">
    <text evidence="2">The sequence shown here is derived from an EMBL/GenBank/DDBJ whole genome shotgun (WGS) entry which is preliminary data.</text>
</comment>
<dbReference type="AlphaFoldDB" id="A0A8X7VC35"/>
<evidence type="ECO:0000313" key="2">
    <source>
        <dbReference type="EMBL" id="KAG2308481.1"/>
    </source>
</evidence>
<sequence>MSITQQLESGTHEAETRLPIDVELSPSDEHEVQTFWEELYFQISSDTYKKVDAAIAVIELLISSVSVSR</sequence>
<evidence type="ECO:0000313" key="3">
    <source>
        <dbReference type="Proteomes" id="UP000886595"/>
    </source>
</evidence>
<dbReference type="Proteomes" id="UP000886595">
    <property type="component" value="Unassembled WGS sequence"/>
</dbReference>
<dbReference type="EMBL" id="JAAMPC010000006">
    <property type="protein sequence ID" value="KAG2308481.1"/>
    <property type="molecule type" value="Genomic_DNA"/>
</dbReference>
<organism evidence="2 3">
    <name type="scientific">Brassica carinata</name>
    <name type="common">Ethiopian mustard</name>
    <name type="synonym">Abyssinian cabbage</name>
    <dbReference type="NCBI Taxonomy" id="52824"/>
    <lineage>
        <taxon>Eukaryota</taxon>
        <taxon>Viridiplantae</taxon>
        <taxon>Streptophyta</taxon>
        <taxon>Embryophyta</taxon>
        <taxon>Tracheophyta</taxon>
        <taxon>Spermatophyta</taxon>
        <taxon>Magnoliopsida</taxon>
        <taxon>eudicotyledons</taxon>
        <taxon>Gunneridae</taxon>
        <taxon>Pentapetalae</taxon>
        <taxon>rosids</taxon>
        <taxon>malvids</taxon>
        <taxon>Brassicales</taxon>
        <taxon>Brassicaceae</taxon>
        <taxon>Brassiceae</taxon>
        <taxon>Brassica</taxon>
    </lineage>
</organism>
<feature type="compositionally biased region" description="Basic and acidic residues" evidence="1">
    <location>
        <begin position="10"/>
        <end position="20"/>
    </location>
</feature>
<dbReference type="OrthoDB" id="6777263at2759"/>